<evidence type="ECO:0000313" key="2">
    <source>
        <dbReference type="Proteomes" id="UP000837857"/>
    </source>
</evidence>
<evidence type="ECO:0000313" key="1">
    <source>
        <dbReference type="EMBL" id="CAH2072991.1"/>
    </source>
</evidence>
<sequence length="167" mass="19059">MVYLSKYKSHSFPRADNAVFAPSMCAPNWISPRALEEIYMGRQRITPRRSAVHSLLYCAGFEARDVASLPKIVAAYVKLLYVVDLRTIQISDDRDRCINVYWLRCYRMRHLYAVQVNTGGAGASRATRTIERGKICIVIISNQAGRLSACQSKRDVALMRIDWIQSR</sequence>
<evidence type="ECO:0008006" key="3">
    <source>
        <dbReference type="Google" id="ProtNLM"/>
    </source>
</evidence>
<feature type="non-terminal residue" evidence="1">
    <location>
        <position position="167"/>
    </location>
</feature>
<protein>
    <recommendedName>
        <fullName evidence="3">Ribosomal protein S8</fullName>
    </recommendedName>
</protein>
<dbReference type="EMBL" id="OW152819">
    <property type="protein sequence ID" value="CAH2072991.1"/>
    <property type="molecule type" value="Genomic_DNA"/>
</dbReference>
<accession>A0ABN8IZN1</accession>
<dbReference type="Proteomes" id="UP000837857">
    <property type="component" value="Chromosome 7"/>
</dbReference>
<organism evidence="1 2">
    <name type="scientific">Iphiclides podalirius</name>
    <name type="common">scarce swallowtail</name>
    <dbReference type="NCBI Taxonomy" id="110791"/>
    <lineage>
        <taxon>Eukaryota</taxon>
        <taxon>Metazoa</taxon>
        <taxon>Ecdysozoa</taxon>
        <taxon>Arthropoda</taxon>
        <taxon>Hexapoda</taxon>
        <taxon>Insecta</taxon>
        <taxon>Pterygota</taxon>
        <taxon>Neoptera</taxon>
        <taxon>Endopterygota</taxon>
        <taxon>Lepidoptera</taxon>
        <taxon>Glossata</taxon>
        <taxon>Ditrysia</taxon>
        <taxon>Papilionoidea</taxon>
        <taxon>Papilionidae</taxon>
        <taxon>Papilioninae</taxon>
        <taxon>Iphiclides</taxon>
    </lineage>
</organism>
<keyword evidence="2" id="KW-1185">Reference proteome</keyword>
<reference evidence="1" key="1">
    <citation type="submission" date="2022-03" db="EMBL/GenBank/DDBJ databases">
        <authorList>
            <person name="Martin H S."/>
        </authorList>
    </citation>
    <scope>NUCLEOTIDE SEQUENCE</scope>
</reference>
<name>A0ABN8IZN1_9NEOP</name>
<proteinExistence type="predicted"/>
<gene>
    <name evidence="1" type="ORF">IPOD504_LOCUS15430</name>
</gene>